<dbReference type="AlphaFoldDB" id="A0A3P8HE58"/>
<dbReference type="PANTHER" id="PTHR13158:SF5">
    <property type="entry name" value="NAD KINASE 2, MITOCHONDRIAL"/>
    <property type="match status" value="1"/>
</dbReference>
<evidence type="ECO:0000313" key="2">
    <source>
        <dbReference type="Proteomes" id="UP000270296"/>
    </source>
</evidence>
<evidence type="ECO:0000313" key="1">
    <source>
        <dbReference type="EMBL" id="VDP44633.1"/>
    </source>
</evidence>
<sequence length="111" mass="12576">MYISCLASDEFKVDIPIDDEQRIGAVCKRFNEQLIFSPCDTHIAYTVRDPVFNATFPPFPARGFANSITIKSRCYDAHLVIDGGMSYIFNDGAKAEFRIFPQDALRTVAFR</sequence>
<gene>
    <name evidence="1" type="ORF">SBAD_LOCUS11998</name>
</gene>
<dbReference type="GO" id="GO:0005739">
    <property type="term" value="C:mitochondrion"/>
    <property type="evidence" value="ECO:0007669"/>
    <property type="project" value="TreeGrafter"/>
</dbReference>
<dbReference type="GO" id="GO:0019674">
    <property type="term" value="P:NAD+ metabolic process"/>
    <property type="evidence" value="ECO:0007669"/>
    <property type="project" value="TreeGrafter"/>
</dbReference>
<protein>
    <submittedName>
        <fullName evidence="1">Uncharacterized protein</fullName>
    </submittedName>
</protein>
<dbReference type="Proteomes" id="UP000270296">
    <property type="component" value="Unassembled WGS sequence"/>
</dbReference>
<proteinExistence type="predicted"/>
<dbReference type="GO" id="GO:0003951">
    <property type="term" value="F:NAD+ kinase activity"/>
    <property type="evidence" value="ECO:0007669"/>
    <property type="project" value="TreeGrafter"/>
</dbReference>
<dbReference type="OrthoDB" id="185618at2759"/>
<dbReference type="EMBL" id="UZAM01016762">
    <property type="protein sequence ID" value="VDP44633.1"/>
    <property type="molecule type" value="Genomic_DNA"/>
</dbReference>
<dbReference type="PANTHER" id="PTHR13158">
    <property type="match status" value="1"/>
</dbReference>
<keyword evidence="2" id="KW-1185">Reference proteome</keyword>
<reference evidence="1 2" key="1">
    <citation type="submission" date="2018-11" db="EMBL/GenBank/DDBJ databases">
        <authorList>
            <consortium name="Pathogen Informatics"/>
        </authorList>
    </citation>
    <scope>NUCLEOTIDE SEQUENCE [LARGE SCALE GENOMIC DNA]</scope>
</reference>
<accession>A0A3P8HE58</accession>
<name>A0A3P8HE58_9BILA</name>
<organism evidence="1 2">
    <name type="scientific">Soboliphyme baturini</name>
    <dbReference type="NCBI Taxonomy" id="241478"/>
    <lineage>
        <taxon>Eukaryota</taxon>
        <taxon>Metazoa</taxon>
        <taxon>Ecdysozoa</taxon>
        <taxon>Nematoda</taxon>
        <taxon>Enoplea</taxon>
        <taxon>Dorylaimia</taxon>
        <taxon>Dioctophymatida</taxon>
        <taxon>Dioctophymatoidea</taxon>
        <taxon>Soboliphymatidae</taxon>
        <taxon>Soboliphyme</taxon>
    </lineage>
</organism>